<dbReference type="AlphaFoldDB" id="A0AA35S0X1"/>
<dbReference type="Pfam" id="PF01541">
    <property type="entry name" value="GIY-YIG"/>
    <property type="match status" value="1"/>
</dbReference>
<dbReference type="InterPro" id="IPR035901">
    <property type="entry name" value="GIY-YIG_endonuc_sf"/>
</dbReference>
<protein>
    <submittedName>
        <fullName evidence="2">UPF0213 protein BPUM_0019</fullName>
    </submittedName>
</protein>
<dbReference type="InterPro" id="IPR000305">
    <property type="entry name" value="GIY-YIG_endonuc"/>
</dbReference>
<dbReference type="InterPro" id="IPR050190">
    <property type="entry name" value="UPF0213_domain"/>
</dbReference>
<dbReference type="PANTHER" id="PTHR34477">
    <property type="entry name" value="UPF0213 PROTEIN YHBQ"/>
    <property type="match status" value="1"/>
</dbReference>
<feature type="domain" description="GIY-YIG" evidence="1">
    <location>
        <begin position="1"/>
        <end position="70"/>
    </location>
</feature>
<dbReference type="CDD" id="cd10456">
    <property type="entry name" value="GIY-YIG_UPF0213"/>
    <property type="match status" value="1"/>
</dbReference>
<gene>
    <name evidence="2" type="ORF">GBAR_LOCUS11996</name>
</gene>
<name>A0AA35S0X1_GEOBA</name>
<evidence type="ECO:0000259" key="1">
    <source>
        <dbReference type="PROSITE" id="PS50164"/>
    </source>
</evidence>
<sequence length="102" mass="11661">MLRCSDGSYYVGHTNDLEHRLAAHERGAIEGYTLSRRPVELVFSDQFSTRQEAFHRERQIKGWSRAKKEALIKGDWDGLVELSNRSSGQAILRQAQDESVGR</sequence>
<dbReference type="Gene3D" id="3.40.1440.10">
    <property type="entry name" value="GIY-YIG endonuclease"/>
    <property type="match status" value="1"/>
</dbReference>
<dbReference type="EMBL" id="CASHTH010001796">
    <property type="protein sequence ID" value="CAI8020027.1"/>
    <property type="molecule type" value="Genomic_DNA"/>
</dbReference>
<proteinExistence type="predicted"/>
<accession>A0AA35S0X1</accession>
<dbReference type="Proteomes" id="UP001174909">
    <property type="component" value="Unassembled WGS sequence"/>
</dbReference>
<dbReference type="PROSITE" id="PS50164">
    <property type="entry name" value="GIY_YIG"/>
    <property type="match status" value="1"/>
</dbReference>
<dbReference type="PANTHER" id="PTHR34477:SF1">
    <property type="entry name" value="UPF0213 PROTEIN YHBQ"/>
    <property type="match status" value="1"/>
</dbReference>
<comment type="caution">
    <text evidence="2">The sequence shown here is derived from an EMBL/GenBank/DDBJ whole genome shotgun (WGS) entry which is preliminary data.</text>
</comment>
<dbReference type="SUPFAM" id="SSF82771">
    <property type="entry name" value="GIY-YIG endonuclease"/>
    <property type="match status" value="1"/>
</dbReference>
<organism evidence="2 3">
    <name type="scientific">Geodia barretti</name>
    <name type="common">Barrett's horny sponge</name>
    <dbReference type="NCBI Taxonomy" id="519541"/>
    <lineage>
        <taxon>Eukaryota</taxon>
        <taxon>Metazoa</taxon>
        <taxon>Porifera</taxon>
        <taxon>Demospongiae</taxon>
        <taxon>Heteroscleromorpha</taxon>
        <taxon>Tetractinellida</taxon>
        <taxon>Astrophorina</taxon>
        <taxon>Geodiidae</taxon>
        <taxon>Geodia</taxon>
    </lineage>
</organism>
<evidence type="ECO:0000313" key="3">
    <source>
        <dbReference type="Proteomes" id="UP001174909"/>
    </source>
</evidence>
<reference evidence="2" key="1">
    <citation type="submission" date="2023-03" db="EMBL/GenBank/DDBJ databases">
        <authorList>
            <person name="Steffen K."/>
            <person name="Cardenas P."/>
        </authorList>
    </citation>
    <scope>NUCLEOTIDE SEQUENCE</scope>
</reference>
<keyword evidence="3" id="KW-1185">Reference proteome</keyword>
<evidence type="ECO:0000313" key="2">
    <source>
        <dbReference type="EMBL" id="CAI8020027.1"/>
    </source>
</evidence>